<dbReference type="Proteomes" id="UP000260812">
    <property type="component" value="Unassembled WGS sequence"/>
</dbReference>
<evidence type="ECO:0000256" key="1">
    <source>
        <dbReference type="ARBA" id="ARBA00006566"/>
    </source>
</evidence>
<dbReference type="InterPro" id="IPR019539">
    <property type="entry name" value="GalKase_N"/>
</dbReference>
<feature type="domain" description="GHMP kinase N-terminal" evidence="5">
    <location>
        <begin position="127"/>
        <end position="204"/>
    </location>
</feature>
<dbReference type="GO" id="GO:0004335">
    <property type="term" value="F:galactokinase activity"/>
    <property type="evidence" value="ECO:0007669"/>
    <property type="project" value="InterPro"/>
</dbReference>
<evidence type="ECO:0000256" key="2">
    <source>
        <dbReference type="ARBA" id="ARBA00022741"/>
    </source>
</evidence>
<comment type="similarity">
    <text evidence="1">Belongs to the GHMP kinase family. GalK subfamily.</text>
</comment>
<dbReference type="Proteomes" id="UP000261166">
    <property type="component" value="Unassembled WGS sequence"/>
</dbReference>
<sequence length="417" mass="45541">MCKSKESLKEMLYAVYGEETRSLARFTVLERQLKTEFNAEGAEYFTAPGRTEIIGNHTDHNGGKVLAASIGMDTIAAAWPNHSECVIVRSQGFSQPFVLDLEHLDAVPEGDGTLSLLAGIFRGCRTLGFKVEGFYACISTEVISAAGVSSSASFEMLICAIINHFFNEGRMSCLDYAKIGQYAEHHYWKKQSGLMDQLTCAVGGAVFLDFSDKENPVVEKLTLPLEQEGYQIILVNTGKGHGNLSREYSEIPSEMKKAASCLGKQQLSDTSLESLLIEAPAIRQTCGDRSLLRAIHFFEENRRVDDAREALGQSNIPVFLSLVSQSGNSSWKYLQNCCVPSEPAEQSVSVMLALTELFLAKIGKGACRVHGGGFAGVIMCILPREAADVYREYISAYAGCDNVFPITIRSQGAIHLG</sequence>
<proteinExistence type="inferred from homology"/>
<comment type="caution">
    <text evidence="7">The sequence shown here is derived from an EMBL/GenBank/DDBJ whole genome shotgun (WGS) entry which is preliminary data.</text>
</comment>
<evidence type="ECO:0000313" key="7">
    <source>
        <dbReference type="EMBL" id="RGE64023.1"/>
    </source>
</evidence>
<dbReference type="PIRSF" id="PIRSF000530">
    <property type="entry name" value="Galactokinase"/>
    <property type="match status" value="1"/>
</dbReference>
<dbReference type="GO" id="GO:0006012">
    <property type="term" value="P:galactose metabolic process"/>
    <property type="evidence" value="ECO:0007669"/>
    <property type="project" value="InterPro"/>
</dbReference>
<gene>
    <name evidence="8" type="ORF">DWY69_13470</name>
    <name evidence="7" type="ORF">DXC51_02800</name>
</gene>
<dbReference type="EMBL" id="QVLU01000011">
    <property type="protein sequence ID" value="RGE71202.1"/>
    <property type="molecule type" value="Genomic_DNA"/>
</dbReference>
<keyword evidence="9" id="KW-1185">Reference proteome</keyword>
<evidence type="ECO:0000256" key="4">
    <source>
        <dbReference type="ARBA" id="ARBA00022840"/>
    </source>
</evidence>
<dbReference type="Pfam" id="PF00288">
    <property type="entry name" value="GHMP_kinases_N"/>
    <property type="match status" value="1"/>
</dbReference>
<dbReference type="RefSeq" id="WP_117530939.1">
    <property type="nucleotide sequence ID" value="NZ_CALBAU010000338.1"/>
</dbReference>
<dbReference type="AlphaFoldDB" id="A0A3E3IAG4"/>
<keyword evidence="4" id="KW-0067">ATP-binding</keyword>
<dbReference type="InterPro" id="IPR036554">
    <property type="entry name" value="GHMP_kinase_C_sf"/>
</dbReference>
<name>A0A3E3IAG4_9FIRM</name>
<protein>
    <submittedName>
        <fullName evidence="7">Galactokinase</fullName>
    </submittedName>
</protein>
<dbReference type="SUPFAM" id="SSF54211">
    <property type="entry name" value="Ribosomal protein S5 domain 2-like"/>
    <property type="match status" value="1"/>
</dbReference>
<dbReference type="Gene3D" id="3.30.70.890">
    <property type="entry name" value="GHMP kinase, C-terminal domain"/>
    <property type="match status" value="1"/>
</dbReference>
<evidence type="ECO:0000259" key="5">
    <source>
        <dbReference type="Pfam" id="PF00288"/>
    </source>
</evidence>
<dbReference type="Gene3D" id="3.30.230.10">
    <property type="match status" value="1"/>
</dbReference>
<dbReference type="InterPro" id="IPR020568">
    <property type="entry name" value="Ribosomal_Su5_D2-typ_SF"/>
</dbReference>
<dbReference type="EMBL" id="QVLV01000002">
    <property type="protein sequence ID" value="RGE64023.1"/>
    <property type="molecule type" value="Genomic_DNA"/>
</dbReference>
<keyword evidence="3 7" id="KW-0418">Kinase</keyword>
<dbReference type="InterPro" id="IPR006204">
    <property type="entry name" value="GHMP_kinase_N_dom"/>
</dbReference>
<dbReference type="InterPro" id="IPR000705">
    <property type="entry name" value="Galactokinase"/>
</dbReference>
<dbReference type="Pfam" id="PF10509">
    <property type="entry name" value="GalKase_gal_bdg"/>
    <property type="match status" value="1"/>
</dbReference>
<organism evidence="7 9">
    <name type="scientific">Eisenbergiella massiliensis</name>
    <dbReference type="NCBI Taxonomy" id="1720294"/>
    <lineage>
        <taxon>Bacteria</taxon>
        <taxon>Bacillati</taxon>
        <taxon>Bacillota</taxon>
        <taxon>Clostridia</taxon>
        <taxon>Lachnospirales</taxon>
        <taxon>Lachnospiraceae</taxon>
        <taxon>Eisenbergiella</taxon>
    </lineage>
</organism>
<evidence type="ECO:0000313" key="10">
    <source>
        <dbReference type="Proteomes" id="UP000261166"/>
    </source>
</evidence>
<dbReference type="InterPro" id="IPR006206">
    <property type="entry name" value="Mevalonate/galactokinase"/>
</dbReference>
<evidence type="ECO:0000256" key="3">
    <source>
        <dbReference type="ARBA" id="ARBA00022777"/>
    </source>
</evidence>
<dbReference type="PRINTS" id="PR00959">
    <property type="entry name" value="MEVGALKINASE"/>
</dbReference>
<dbReference type="PRINTS" id="PR00473">
    <property type="entry name" value="GALCTOKINASE"/>
</dbReference>
<dbReference type="GeneID" id="97985839"/>
<evidence type="ECO:0000313" key="9">
    <source>
        <dbReference type="Proteomes" id="UP000260812"/>
    </source>
</evidence>
<feature type="domain" description="Galactokinase N-terminal" evidence="6">
    <location>
        <begin position="35"/>
        <end position="78"/>
    </location>
</feature>
<dbReference type="InterPro" id="IPR014721">
    <property type="entry name" value="Ribsml_uS5_D2-typ_fold_subgr"/>
</dbReference>
<dbReference type="SUPFAM" id="SSF55060">
    <property type="entry name" value="GHMP Kinase, C-terminal domain"/>
    <property type="match status" value="1"/>
</dbReference>
<dbReference type="GO" id="GO:0005524">
    <property type="term" value="F:ATP binding"/>
    <property type="evidence" value="ECO:0007669"/>
    <property type="project" value="UniProtKB-KW"/>
</dbReference>
<dbReference type="PANTHER" id="PTHR10457:SF7">
    <property type="entry name" value="GALACTOKINASE-RELATED"/>
    <property type="match status" value="1"/>
</dbReference>
<dbReference type="GO" id="GO:0005829">
    <property type="term" value="C:cytosol"/>
    <property type="evidence" value="ECO:0007669"/>
    <property type="project" value="TreeGrafter"/>
</dbReference>
<dbReference type="OrthoDB" id="250531at2"/>
<accession>A0A3E3IAG4</accession>
<keyword evidence="3 7" id="KW-0808">Transferase</keyword>
<dbReference type="PANTHER" id="PTHR10457">
    <property type="entry name" value="MEVALONATE KINASE/GALACTOKINASE"/>
    <property type="match status" value="1"/>
</dbReference>
<reference evidence="7 10" key="1">
    <citation type="submission" date="2018-08" db="EMBL/GenBank/DDBJ databases">
        <title>A genome reference for cultivated species of the human gut microbiota.</title>
        <authorList>
            <person name="Zou Y."/>
            <person name="Xue W."/>
            <person name="Luo G."/>
        </authorList>
    </citation>
    <scope>NUCLEOTIDE SEQUENCE [LARGE SCALE GENOMIC DNA]</scope>
    <source>
        <strain evidence="8 10">AF26-4BH</strain>
        <strain evidence="7">TF05-5AC</strain>
    </source>
</reference>
<keyword evidence="2" id="KW-0547">Nucleotide-binding</keyword>
<evidence type="ECO:0000313" key="8">
    <source>
        <dbReference type="EMBL" id="RGE71202.1"/>
    </source>
</evidence>
<evidence type="ECO:0000259" key="6">
    <source>
        <dbReference type="Pfam" id="PF10509"/>
    </source>
</evidence>